<evidence type="ECO:0000313" key="3">
    <source>
        <dbReference type="EMBL" id="GBB96812.1"/>
    </source>
</evidence>
<feature type="region of interest" description="Disordered" evidence="1">
    <location>
        <begin position="85"/>
        <end position="117"/>
    </location>
</feature>
<evidence type="ECO:0000313" key="4">
    <source>
        <dbReference type="EMBL" id="GES95736.1"/>
    </source>
</evidence>
<protein>
    <submittedName>
        <fullName evidence="3">Uncharacterized protein</fullName>
    </submittedName>
</protein>
<evidence type="ECO:0000256" key="1">
    <source>
        <dbReference type="SAM" id="MobiDB-lite"/>
    </source>
</evidence>
<keyword evidence="2" id="KW-0472">Membrane</keyword>
<dbReference type="EMBL" id="BEXD01002046">
    <property type="protein sequence ID" value="GBB96812.1"/>
    <property type="molecule type" value="Genomic_DNA"/>
</dbReference>
<accession>A0A2Z6R7E6</accession>
<feature type="compositionally biased region" description="Low complexity" evidence="1">
    <location>
        <begin position="85"/>
        <end position="106"/>
    </location>
</feature>
<proteinExistence type="predicted"/>
<gene>
    <name evidence="4" type="ORF">RCL2_002239700</name>
    <name evidence="3" type="ORF">RclHR1_02840009</name>
</gene>
<reference evidence="3 5" key="1">
    <citation type="submission" date="2017-11" db="EMBL/GenBank/DDBJ databases">
        <title>The genome of Rhizophagus clarus HR1 reveals common genetic basis of auxotrophy among arbuscular mycorrhizal fungi.</title>
        <authorList>
            <person name="Kobayashi Y."/>
        </authorList>
    </citation>
    <scope>NUCLEOTIDE SEQUENCE [LARGE SCALE GENOMIC DNA]</scope>
    <source>
        <strain evidence="3 5">HR1</strain>
    </source>
</reference>
<dbReference type="Proteomes" id="UP000615446">
    <property type="component" value="Unassembled WGS sequence"/>
</dbReference>
<dbReference type="EMBL" id="BLAL01000244">
    <property type="protein sequence ID" value="GES95736.1"/>
    <property type="molecule type" value="Genomic_DNA"/>
</dbReference>
<dbReference type="Proteomes" id="UP000247702">
    <property type="component" value="Unassembled WGS sequence"/>
</dbReference>
<reference evidence="4" key="2">
    <citation type="submission" date="2019-10" db="EMBL/GenBank/DDBJ databases">
        <title>Conservation and host-specific expression of non-tandemly repeated heterogenous ribosome RNA gene in arbuscular mycorrhizal fungi.</title>
        <authorList>
            <person name="Maeda T."/>
            <person name="Kobayashi Y."/>
            <person name="Nakagawa T."/>
            <person name="Ezawa T."/>
            <person name="Yamaguchi K."/>
            <person name="Bino T."/>
            <person name="Nishimoto Y."/>
            <person name="Shigenobu S."/>
            <person name="Kawaguchi M."/>
        </authorList>
    </citation>
    <scope>NUCLEOTIDE SEQUENCE</scope>
    <source>
        <strain evidence="4">HR1</strain>
    </source>
</reference>
<keyword evidence="5" id="KW-1185">Reference proteome</keyword>
<keyword evidence="2" id="KW-0812">Transmembrane</keyword>
<name>A0A2Z6R7E6_9GLOM</name>
<comment type="caution">
    <text evidence="3">The sequence shown here is derived from an EMBL/GenBank/DDBJ whole genome shotgun (WGS) entry which is preliminary data.</text>
</comment>
<dbReference type="AlphaFoldDB" id="A0A2Z6R7E6"/>
<organism evidence="3 5">
    <name type="scientific">Rhizophagus clarus</name>
    <dbReference type="NCBI Taxonomy" id="94130"/>
    <lineage>
        <taxon>Eukaryota</taxon>
        <taxon>Fungi</taxon>
        <taxon>Fungi incertae sedis</taxon>
        <taxon>Mucoromycota</taxon>
        <taxon>Glomeromycotina</taxon>
        <taxon>Glomeromycetes</taxon>
        <taxon>Glomerales</taxon>
        <taxon>Glomeraceae</taxon>
        <taxon>Rhizophagus</taxon>
    </lineage>
</organism>
<keyword evidence="2" id="KW-1133">Transmembrane helix</keyword>
<evidence type="ECO:0000256" key="2">
    <source>
        <dbReference type="SAM" id="Phobius"/>
    </source>
</evidence>
<evidence type="ECO:0000313" key="5">
    <source>
        <dbReference type="Proteomes" id="UP000247702"/>
    </source>
</evidence>
<feature type="transmembrane region" description="Helical" evidence="2">
    <location>
        <begin position="220"/>
        <end position="241"/>
    </location>
</feature>
<sequence length="246" mass="28345">MEFYADYKKDIIENVMPIIKRWYQPYVKELQNKHDVKIKEWKVNYDMHHSDDIWRNGLINEIKNKLPGFKYLVDFKWSYNNNAHDNSNSRDSSNSHDSSNARDSNNTPDSSNTPDNVCENGVGDLVFGSDYGIYLVLETKLLNNNQGEIAEKQRIEGIISVKERARKFKELAKKKFNDHKVIGVSYTNDKKEPIQFVDINDEKIFNTIRKNELEQENHPLFMSLMAGGAVASAAVGVVGILSKLRK</sequence>
<dbReference type="OrthoDB" id="2305733at2759"/>